<reference evidence="1 2" key="1">
    <citation type="submission" date="2016-03" db="EMBL/GenBank/DDBJ databases">
        <title>Comparative genomics of the ectomycorrhizal sister species Rhizopogon vinicolor and Rhizopogon vesiculosus (Basidiomycota: Boletales) reveals a divergence of the mating type B locus.</title>
        <authorList>
            <person name="Mujic A.B."/>
            <person name="Kuo A."/>
            <person name="Tritt A."/>
            <person name="Lipzen A."/>
            <person name="Chen C."/>
            <person name="Johnson J."/>
            <person name="Sharma A."/>
            <person name="Barry K."/>
            <person name="Grigoriev I.V."/>
            <person name="Spatafora J.W."/>
        </authorList>
    </citation>
    <scope>NUCLEOTIDE SEQUENCE [LARGE SCALE GENOMIC DNA]</scope>
    <source>
        <strain evidence="1 2">AM-OR11-056</strain>
    </source>
</reference>
<organism evidence="1 2">
    <name type="scientific">Rhizopogon vesiculosus</name>
    <dbReference type="NCBI Taxonomy" id="180088"/>
    <lineage>
        <taxon>Eukaryota</taxon>
        <taxon>Fungi</taxon>
        <taxon>Dikarya</taxon>
        <taxon>Basidiomycota</taxon>
        <taxon>Agaricomycotina</taxon>
        <taxon>Agaricomycetes</taxon>
        <taxon>Agaricomycetidae</taxon>
        <taxon>Boletales</taxon>
        <taxon>Suillineae</taxon>
        <taxon>Rhizopogonaceae</taxon>
        <taxon>Rhizopogon</taxon>
    </lineage>
</organism>
<comment type="caution">
    <text evidence="1">The sequence shown here is derived from an EMBL/GenBank/DDBJ whole genome shotgun (WGS) entry which is preliminary data.</text>
</comment>
<dbReference type="Proteomes" id="UP000183567">
    <property type="component" value="Unassembled WGS sequence"/>
</dbReference>
<sequence length="160" mass="18817">MKERAYPWPVHAHSPPQSSSPTWCLHPPHSHPLSISFYSYTDLYEFQHCIRMAKYCGYLVGEKWLLQRGLELGHEAPKTQRDALDIMLDASRNLRLQTGVYFYTKLRRVKTPKGKYFWCIAFASDDPYQGLPTSRPPEEKYKALKELLQKEVPPLWFRES</sequence>
<gene>
    <name evidence="1" type="ORF">AZE42_07669</name>
</gene>
<dbReference type="OrthoDB" id="2602444at2759"/>
<evidence type="ECO:0000313" key="2">
    <source>
        <dbReference type="Proteomes" id="UP000183567"/>
    </source>
</evidence>
<protein>
    <submittedName>
        <fullName evidence="1">Uncharacterized protein</fullName>
    </submittedName>
</protein>
<dbReference type="EMBL" id="LVVM01006512">
    <property type="protein sequence ID" value="OJA07877.1"/>
    <property type="molecule type" value="Genomic_DNA"/>
</dbReference>
<accession>A0A1J8PFV0</accession>
<keyword evidence="2" id="KW-1185">Reference proteome</keyword>
<evidence type="ECO:0000313" key="1">
    <source>
        <dbReference type="EMBL" id="OJA07877.1"/>
    </source>
</evidence>
<proteinExistence type="predicted"/>
<name>A0A1J8PFV0_9AGAM</name>
<dbReference type="AlphaFoldDB" id="A0A1J8PFV0"/>